<accession>A0A6J4I1H5</accession>
<feature type="active site" description="Proton donor/acceptor" evidence="1">
    <location>
        <position position="95"/>
    </location>
</feature>
<evidence type="ECO:0000313" key="3">
    <source>
        <dbReference type="EMBL" id="CAA9239275.1"/>
    </source>
</evidence>
<dbReference type="InterPro" id="IPR050275">
    <property type="entry name" value="PGM_Phosphatase"/>
</dbReference>
<evidence type="ECO:0000256" key="2">
    <source>
        <dbReference type="PIRSR" id="PIRSR613078-2"/>
    </source>
</evidence>
<evidence type="ECO:0000256" key="1">
    <source>
        <dbReference type="PIRSR" id="PIRSR613078-1"/>
    </source>
</evidence>
<feature type="binding site" evidence="2">
    <location>
        <position position="70"/>
    </location>
    <ligand>
        <name>substrate</name>
    </ligand>
</feature>
<dbReference type="SMART" id="SM00855">
    <property type="entry name" value="PGAM"/>
    <property type="match status" value="1"/>
</dbReference>
<sequence length="227" mass="24037">MAPDPAPALTRLVLIRHGESKVTVDGLIGGPKTCSGLSPVGVRQAEALRDRLARTAELRADVLLSSTMPRARETAEIISPALGGLQVEQVEDLEERRPGECDGMTWEAYQAAYRPEGWTFSIYEPLSPGGESFAEFQVRAATTLHQVARSLAGRTIVVVCHGGIIEASLVALLGLPPSVGSGATHQPNTSITEWSLDPSATVARGVPPWKLVRYNDAGHLADLAAAG</sequence>
<dbReference type="PANTHER" id="PTHR48100">
    <property type="entry name" value="BROAD-SPECIFICITY PHOSPHATASE YOR283W-RELATED"/>
    <property type="match status" value="1"/>
</dbReference>
<feature type="active site" description="Tele-phosphohistidine intermediate" evidence="1">
    <location>
        <position position="17"/>
    </location>
</feature>
<dbReference type="InterPro" id="IPR029033">
    <property type="entry name" value="His_PPase_superfam"/>
</dbReference>
<organism evidence="3">
    <name type="scientific">uncultured Acidimicrobiales bacterium</name>
    <dbReference type="NCBI Taxonomy" id="310071"/>
    <lineage>
        <taxon>Bacteria</taxon>
        <taxon>Bacillati</taxon>
        <taxon>Actinomycetota</taxon>
        <taxon>Acidimicrobiia</taxon>
        <taxon>Acidimicrobiales</taxon>
        <taxon>environmental samples</taxon>
    </lineage>
</organism>
<reference evidence="3" key="1">
    <citation type="submission" date="2020-02" db="EMBL/GenBank/DDBJ databases">
        <authorList>
            <person name="Meier V. D."/>
        </authorList>
    </citation>
    <scope>NUCLEOTIDE SEQUENCE</scope>
    <source>
        <strain evidence="3">AVDCRST_MAG20</strain>
    </source>
</reference>
<name>A0A6J4I1H5_9ACTN</name>
<dbReference type="InterPro" id="IPR013078">
    <property type="entry name" value="His_Pase_superF_clade-1"/>
</dbReference>
<dbReference type="AlphaFoldDB" id="A0A6J4I1H5"/>
<dbReference type="GO" id="GO:0016791">
    <property type="term" value="F:phosphatase activity"/>
    <property type="evidence" value="ECO:0007669"/>
    <property type="project" value="TreeGrafter"/>
</dbReference>
<dbReference type="Gene3D" id="3.40.50.1240">
    <property type="entry name" value="Phosphoglycerate mutase-like"/>
    <property type="match status" value="1"/>
</dbReference>
<dbReference type="CDD" id="cd07067">
    <property type="entry name" value="HP_PGM_like"/>
    <property type="match status" value="1"/>
</dbReference>
<dbReference type="GO" id="GO:0005737">
    <property type="term" value="C:cytoplasm"/>
    <property type="evidence" value="ECO:0007669"/>
    <property type="project" value="TreeGrafter"/>
</dbReference>
<dbReference type="EMBL" id="CADCSY010000074">
    <property type="protein sequence ID" value="CAA9239275.1"/>
    <property type="molecule type" value="Genomic_DNA"/>
</dbReference>
<gene>
    <name evidence="3" type="ORF">AVDCRST_MAG20-1647</name>
</gene>
<dbReference type="Pfam" id="PF00300">
    <property type="entry name" value="His_Phos_1"/>
    <property type="match status" value="1"/>
</dbReference>
<dbReference type="PANTHER" id="PTHR48100:SF59">
    <property type="entry name" value="ADENOSYLCOBALAMIN_ALPHA-RIBAZOLE PHOSPHATASE"/>
    <property type="match status" value="1"/>
</dbReference>
<evidence type="ECO:0008006" key="4">
    <source>
        <dbReference type="Google" id="ProtNLM"/>
    </source>
</evidence>
<proteinExistence type="predicted"/>
<dbReference type="SUPFAM" id="SSF53254">
    <property type="entry name" value="Phosphoglycerate mutase-like"/>
    <property type="match status" value="1"/>
</dbReference>
<protein>
    <recommendedName>
        <fullName evidence="4">Phosphoglycerate mutase</fullName>
    </recommendedName>
</protein>